<proteinExistence type="inferred from homology"/>
<dbReference type="Pfam" id="PF16177">
    <property type="entry name" value="ACAS_N"/>
    <property type="match status" value="1"/>
</dbReference>
<sequence>KSKNLKQAKEENNCLIWNKKVPDTETEKFKKIIEEKYNLKFETYWDLHSWSVTEFPSFWEELWNYLGFITSKPYDEVFVKTGPGFLDNKWFTGATLNYAENILRIRDDREALLCLDEEGNFEKVTFAEMFQEVKMYAAAFRKHGLQKGDTVACYMSNRKEAIFAMLATTSIGAIWGGPQPFFGARAASNIVERLGAKFLIAVDSYMDYGEEHSLLDNLRFIGE</sequence>
<reference evidence="4" key="1">
    <citation type="submission" date="2020-08" db="EMBL/GenBank/DDBJ databases">
        <title>Multicomponent nature underlies the extraordinary mechanical properties of spider dragline silk.</title>
        <authorList>
            <person name="Kono N."/>
            <person name="Nakamura H."/>
            <person name="Mori M."/>
            <person name="Yoshida Y."/>
            <person name="Ohtoshi R."/>
            <person name="Malay A.D."/>
            <person name="Moran D.A.P."/>
            <person name="Tomita M."/>
            <person name="Numata K."/>
            <person name="Arakawa K."/>
        </authorList>
    </citation>
    <scope>NUCLEOTIDE SEQUENCE</scope>
</reference>
<accession>A0A8X6I9S2</accession>
<dbReference type="Pfam" id="PF00501">
    <property type="entry name" value="AMP-binding"/>
    <property type="match status" value="1"/>
</dbReference>
<evidence type="ECO:0000259" key="3">
    <source>
        <dbReference type="Pfam" id="PF16177"/>
    </source>
</evidence>
<protein>
    <submittedName>
        <fullName evidence="4">Acetoacetyl-CoA synthetase</fullName>
    </submittedName>
</protein>
<evidence type="ECO:0000259" key="2">
    <source>
        <dbReference type="Pfam" id="PF00501"/>
    </source>
</evidence>
<feature type="non-terminal residue" evidence="4">
    <location>
        <position position="1"/>
    </location>
</feature>
<evidence type="ECO:0000313" key="5">
    <source>
        <dbReference type="Proteomes" id="UP000887013"/>
    </source>
</evidence>
<dbReference type="OrthoDB" id="10253869at2759"/>
<gene>
    <name evidence="4" type="primary">AACS</name>
    <name evidence="4" type="ORF">NPIL_246661</name>
</gene>
<dbReference type="AlphaFoldDB" id="A0A8X6I9S2"/>
<dbReference type="PANTHER" id="PTHR42921:SF1">
    <property type="entry name" value="ACETOACETYL-COA SYNTHETASE"/>
    <property type="match status" value="1"/>
</dbReference>
<evidence type="ECO:0000313" key="4">
    <source>
        <dbReference type="EMBL" id="GFS37029.1"/>
    </source>
</evidence>
<comment type="similarity">
    <text evidence="1">Belongs to the ATP-dependent AMP-binding enzyme family.</text>
</comment>
<dbReference type="InterPro" id="IPR042099">
    <property type="entry name" value="ANL_N_sf"/>
</dbReference>
<dbReference type="EMBL" id="BMAW01088866">
    <property type="protein sequence ID" value="GFS37029.1"/>
    <property type="molecule type" value="Genomic_DNA"/>
</dbReference>
<name>A0A8X6I9S2_NEPPI</name>
<comment type="caution">
    <text evidence="4">The sequence shown here is derived from an EMBL/GenBank/DDBJ whole genome shotgun (WGS) entry which is preliminary data.</text>
</comment>
<feature type="domain" description="AMP-dependent synthetase/ligase" evidence="2">
    <location>
        <begin position="107"/>
        <end position="201"/>
    </location>
</feature>
<keyword evidence="5" id="KW-1185">Reference proteome</keyword>
<dbReference type="SUPFAM" id="SSF56801">
    <property type="entry name" value="Acetyl-CoA synthetase-like"/>
    <property type="match status" value="1"/>
</dbReference>
<evidence type="ECO:0000256" key="1">
    <source>
        <dbReference type="ARBA" id="ARBA00006432"/>
    </source>
</evidence>
<dbReference type="Gene3D" id="3.40.50.12780">
    <property type="entry name" value="N-terminal domain of ligase-like"/>
    <property type="match status" value="1"/>
</dbReference>
<feature type="non-terminal residue" evidence="4">
    <location>
        <position position="223"/>
    </location>
</feature>
<dbReference type="GO" id="GO:0030729">
    <property type="term" value="F:acetoacetate-CoA ligase activity"/>
    <property type="evidence" value="ECO:0007669"/>
    <property type="project" value="TreeGrafter"/>
</dbReference>
<dbReference type="InterPro" id="IPR032387">
    <property type="entry name" value="ACAS_N"/>
</dbReference>
<organism evidence="4 5">
    <name type="scientific">Nephila pilipes</name>
    <name type="common">Giant wood spider</name>
    <name type="synonym">Nephila maculata</name>
    <dbReference type="NCBI Taxonomy" id="299642"/>
    <lineage>
        <taxon>Eukaryota</taxon>
        <taxon>Metazoa</taxon>
        <taxon>Ecdysozoa</taxon>
        <taxon>Arthropoda</taxon>
        <taxon>Chelicerata</taxon>
        <taxon>Arachnida</taxon>
        <taxon>Araneae</taxon>
        <taxon>Araneomorphae</taxon>
        <taxon>Entelegynae</taxon>
        <taxon>Araneoidea</taxon>
        <taxon>Nephilidae</taxon>
        <taxon>Nephila</taxon>
    </lineage>
</organism>
<dbReference type="PANTHER" id="PTHR42921">
    <property type="entry name" value="ACETOACETYL-COA SYNTHETASE"/>
    <property type="match status" value="1"/>
</dbReference>
<feature type="domain" description="Acetyl-coenzyme A synthetase N-terminal" evidence="3">
    <location>
        <begin position="44"/>
        <end position="101"/>
    </location>
</feature>
<dbReference type="InterPro" id="IPR000873">
    <property type="entry name" value="AMP-dep_synth/lig_dom"/>
</dbReference>
<dbReference type="Proteomes" id="UP000887013">
    <property type="component" value="Unassembled WGS sequence"/>
</dbReference>